<sequence length="115" mass="13100">MCTNPSTILIITKEQILTILEVATVVRTPEDMTLILEGMAPLLEGMDYHSQRHIRAIHTTLTDQHCPRSIITLLSFILKLNPLLFQIIILCMMFLLLKYPQSAVIRVVVERSQSV</sequence>
<organism evidence="2">
    <name type="scientific">Cacopsylla melanoneura</name>
    <dbReference type="NCBI Taxonomy" id="428564"/>
    <lineage>
        <taxon>Eukaryota</taxon>
        <taxon>Metazoa</taxon>
        <taxon>Ecdysozoa</taxon>
        <taxon>Arthropoda</taxon>
        <taxon>Hexapoda</taxon>
        <taxon>Insecta</taxon>
        <taxon>Pterygota</taxon>
        <taxon>Neoptera</taxon>
        <taxon>Paraneoptera</taxon>
        <taxon>Hemiptera</taxon>
        <taxon>Sternorrhyncha</taxon>
        <taxon>Psylloidea</taxon>
        <taxon>Psyllidae</taxon>
        <taxon>Psyllinae</taxon>
        <taxon>Cacopsylla</taxon>
    </lineage>
</organism>
<keyword evidence="1" id="KW-0812">Transmembrane</keyword>
<keyword evidence="1" id="KW-1133">Transmembrane helix</keyword>
<proteinExistence type="predicted"/>
<reference evidence="2" key="1">
    <citation type="submission" date="2021-05" db="EMBL/GenBank/DDBJ databases">
        <authorList>
            <person name="Alioto T."/>
            <person name="Alioto T."/>
            <person name="Gomez Garrido J."/>
        </authorList>
    </citation>
    <scope>NUCLEOTIDE SEQUENCE</scope>
</reference>
<evidence type="ECO:0000313" key="2">
    <source>
        <dbReference type="EMBL" id="CAG6635272.1"/>
    </source>
</evidence>
<dbReference type="EMBL" id="HBUF01089320">
    <property type="protein sequence ID" value="CAG6635272.1"/>
    <property type="molecule type" value="Transcribed_RNA"/>
</dbReference>
<feature type="transmembrane region" description="Helical" evidence="1">
    <location>
        <begin position="70"/>
        <end position="97"/>
    </location>
</feature>
<dbReference type="AlphaFoldDB" id="A0A8D8QPG4"/>
<name>A0A8D8QPG4_9HEMI</name>
<keyword evidence="1" id="KW-0472">Membrane</keyword>
<evidence type="ECO:0000256" key="1">
    <source>
        <dbReference type="SAM" id="Phobius"/>
    </source>
</evidence>
<protein>
    <submittedName>
        <fullName evidence="2">Uncharacterized protein</fullName>
    </submittedName>
</protein>
<accession>A0A8D8QPG4</accession>